<keyword evidence="2" id="KW-1185">Reference proteome</keyword>
<evidence type="ECO:0000313" key="1">
    <source>
        <dbReference type="EMBL" id="KAI9391741.1"/>
    </source>
</evidence>
<accession>A0ACC0SR82</accession>
<proteinExistence type="predicted"/>
<dbReference type="EMBL" id="CM009296">
    <property type="protein sequence ID" value="KAI9391741.1"/>
    <property type="molecule type" value="Genomic_DNA"/>
</dbReference>
<organism evidence="1 2">
    <name type="scientific">Populus trichocarpa</name>
    <name type="common">Western balsam poplar</name>
    <name type="synonym">Populus balsamifera subsp. trichocarpa</name>
    <dbReference type="NCBI Taxonomy" id="3694"/>
    <lineage>
        <taxon>Eukaryota</taxon>
        <taxon>Viridiplantae</taxon>
        <taxon>Streptophyta</taxon>
        <taxon>Embryophyta</taxon>
        <taxon>Tracheophyta</taxon>
        <taxon>Spermatophyta</taxon>
        <taxon>Magnoliopsida</taxon>
        <taxon>eudicotyledons</taxon>
        <taxon>Gunneridae</taxon>
        <taxon>Pentapetalae</taxon>
        <taxon>rosids</taxon>
        <taxon>fabids</taxon>
        <taxon>Malpighiales</taxon>
        <taxon>Salicaceae</taxon>
        <taxon>Saliceae</taxon>
        <taxon>Populus</taxon>
    </lineage>
</organism>
<protein>
    <submittedName>
        <fullName evidence="1">Uncharacterized protein</fullName>
    </submittedName>
</protein>
<comment type="caution">
    <text evidence="1">The sequence shown here is derived from an EMBL/GenBank/DDBJ whole genome shotgun (WGS) entry which is preliminary data.</text>
</comment>
<dbReference type="Proteomes" id="UP000006729">
    <property type="component" value="Chromosome 7"/>
</dbReference>
<reference evidence="1 2" key="1">
    <citation type="journal article" date="2006" name="Science">
        <title>The genome of black cottonwood, Populus trichocarpa (Torr. &amp; Gray).</title>
        <authorList>
            <person name="Tuskan G.A."/>
            <person name="Difazio S."/>
            <person name="Jansson S."/>
            <person name="Bohlmann J."/>
            <person name="Grigoriev I."/>
            <person name="Hellsten U."/>
            <person name="Putnam N."/>
            <person name="Ralph S."/>
            <person name="Rombauts S."/>
            <person name="Salamov A."/>
            <person name="Schein J."/>
            <person name="Sterck L."/>
            <person name="Aerts A."/>
            <person name="Bhalerao R.R."/>
            <person name="Bhalerao R.P."/>
            <person name="Blaudez D."/>
            <person name="Boerjan W."/>
            <person name="Brun A."/>
            <person name="Brunner A."/>
            <person name="Busov V."/>
            <person name="Campbell M."/>
            <person name="Carlson J."/>
            <person name="Chalot M."/>
            <person name="Chapman J."/>
            <person name="Chen G.L."/>
            <person name="Cooper D."/>
            <person name="Coutinho P.M."/>
            <person name="Couturier J."/>
            <person name="Covert S."/>
            <person name="Cronk Q."/>
            <person name="Cunningham R."/>
            <person name="Davis J."/>
            <person name="Degroeve S."/>
            <person name="Dejardin A."/>
            <person name="Depamphilis C."/>
            <person name="Detter J."/>
            <person name="Dirks B."/>
            <person name="Dubchak I."/>
            <person name="Duplessis S."/>
            <person name="Ehlting J."/>
            <person name="Ellis B."/>
            <person name="Gendler K."/>
            <person name="Goodstein D."/>
            <person name="Gribskov M."/>
            <person name="Grimwood J."/>
            <person name="Groover A."/>
            <person name="Gunter L."/>
            <person name="Hamberger B."/>
            <person name="Heinze B."/>
            <person name="Helariutta Y."/>
            <person name="Henrissat B."/>
            <person name="Holligan D."/>
            <person name="Holt R."/>
            <person name="Huang W."/>
            <person name="Islam-Faridi N."/>
            <person name="Jones S."/>
            <person name="Jones-Rhoades M."/>
            <person name="Jorgensen R."/>
            <person name="Joshi C."/>
            <person name="Kangasjarvi J."/>
            <person name="Karlsson J."/>
            <person name="Kelleher C."/>
            <person name="Kirkpatrick R."/>
            <person name="Kirst M."/>
            <person name="Kohler A."/>
            <person name="Kalluri U."/>
            <person name="Larimer F."/>
            <person name="Leebens-Mack J."/>
            <person name="Leple J.C."/>
            <person name="Locascio P."/>
            <person name="Lou Y."/>
            <person name="Lucas S."/>
            <person name="Martin F."/>
            <person name="Montanini B."/>
            <person name="Napoli C."/>
            <person name="Nelson D.R."/>
            <person name="Nelson C."/>
            <person name="Nieminen K."/>
            <person name="Nilsson O."/>
            <person name="Pereda V."/>
            <person name="Peter G."/>
            <person name="Philippe R."/>
            <person name="Pilate G."/>
            <person name="Poliakov A."/>
            <person name="Razumovskaya J."/>
            <person name="Richardson P."/>
            <person name="Rinaldi C."/>
            <person name="Ritland K."/>
            <person name="Rouze P."/>
            <person name="Ryaboy D."/>
            <person name="Schmutz J."/>
            <person name="Schrader J."/>
            <person name="Segerman B."/>
            <person name="Shin H."/>
            <person name="Siddiqui A."/>
            <person name="Sterky F."/>
            <person name="Terry A."/>
            <person name="Tsai C.J."/>
            <person name="Uberbacher E."/>
            <person name="Unneberg P."/>
            <person name="Vahala J."/>
            <person name="Wall K."/>
            <person name="Wessler S."/>
            <person name="Yang G."/>
            <person name="Yin T."/>
            <person name="Douglas C."/>
            <person name="Marra M."/>
            <person name="Sandberg G."/>
            <person name="Van de Peer Y."/>
            <person name="Rokhsar D."/>
        </authorList>
    </citation>
    <scope>NUCLEOTIDE SEQUENCE [LARGE SCALE GENOMIC DNA]</scope>
    <source>
        <strain evidence="2">cv. Nisqually</strain>
    </source>
</reference>
<evidence type="ECO:0000313" key="2">
    <source>
        <dbReference type="Proteomes" id="UP000006729"/>
    </source>
</evidence>
<name>A0ACC0SR82_POPTR</name>
<gene>
    <name evidence="1" type="ORF">POPTR_007G132601v4</name>
</gene>
<sequence length="506" mass="56176">MGSTDATQLVVSLIFLVILGSNLIAGQTFSSNSSKPGTYVRDANNVSQPMIRSDDTVRLDPLENFKKYKGGYDIKNKHYWSSSIFTGVHGYVIGVIWLLGGIAYGGFLLALAFCCKTRRYGQQKKRLPCHKQCWPILLAIFFTTLAITASGLVLGGNAKFHSRAKNVVDIIIDTANDAWKTMYNTTGVLKDMKENLGVSKQRAAAQASTLLTTTSAKLDAEAADIQRRARKNRHLIDKGLKIVYIVTTVTISLNLAALIALSVCGTLRLRRPLYIFSRDSCAALKNFQQNPYNNSLSSILPCDQLLSAKAVLFDVSRGIYRLVNQVNANLSTMQGVPYTVCNPFSAPPEYQYQPDKCPANTIRIGEIPQVLKVFTCSSFDNGTCANGQFISPNYYRTVEAYSTSIQSLLNVYPQMENLVQCKAVKDAFSEILLYHCKPLKRYVRMVWASMVFLSLVMVFLVLIWTMLAQHEQEHHSLDGSVKPRLPSVAEELETGTKDSTEHTVSV</sequence>